<gene>
    <name evidence="2" type="ORF">E2C01_052056</name>
</gene>
<dbReference type="Proteomes" id="UP000324222">
    <property type="component" value="Unassembled WGS sequence"/>
</dbReference>
<evidence type="ECO:0000313" key="2">
    <source>
        <dbReference type="EMBL" id="MPC58062.1"/>
    </source>
</evidence>
<reference evidence="2 3" key="1">
    <citation type="submission" date="2019-05" db="EMBL/GenBank/DDBJ databases">
        <title>Another draft genome of Portunus trituberculatus and its Hox gene families provides insights of decapod evolution.</title>
        <authorList>
            <person name="Jeong J.-H."/>
            <person name="Song I."/>
            <person name="Kim S."/>
            <person name="Choi T."/>
            <person name="Kim D."/>
            <person name="Ryu S."/>
            <person name="Kim W."/>
        </authorList>
    </citation>
    <scope>NUCLEOTIDE SEQUENCE [LARGE SCALE GENOMIC DNA]</scope>
    <source>
        <tissue evidence="2">Muscle</tissue>
    </source>
</reference>
<sequence>MTVMGASFTPFLPSLLHLPLVLPPPLAGNSAPNMVPEQHSVVTFVSSCLVLRSRRGVCRRCCCWATYRMLATLRMLFGKFDVLVFPSPAGDEGECFGCLQVYE</sequence>
<organism evidence="2 3">
    <name type="scientific">Portunus trituberculatus</name>
    <name type="common">Swimming crab</name>
    <name type="synonym">Neptunus trituberculatus</name>
    <dbReference type="NCBI Taxonomy" id="210409"/>
    <lineage>
        <taxon>Eukaryota</taxon>
        <taxon>Metazoa</taxon>
        <taxon>Ecdysozoa</taxon>
        <taxon>Arthropoda</taxon>
        <taxon>Crustacea</taxon>
        <taxon>Multicrustacea</taxon>
        <taxon>Malacostraca</taxon>
        <taxon>Eumalacostraca</taxon>
        <taxon>Eucarida</taxon>
        <taxon>Decapoda</taxon>
        <taxon>Pleocyemata</taxon>
        <taxon>Brachyura</taxon>
        <taxon>Eubrachyura</taxon>
        <taxon>Portunoidea</taxon>
        <taxon>Portunidae</taxon>
        <taxon>Portuninae</taxon>
        <taxon>Portunus</taxon>
    </lineage>
</organism>
<comment type="caution">
    <text evidence="2">The sequence shown here is derived from an EMBL/GenBank/DDBJ whole genome shotgun (WGS) entry which is preliminary data.</text>
</comment>
<proteinExistence type="predicted"/>
<keyword evidence="1" id="KW-0732">Signal</keyword>
<feature type="signal peptide" evidence="1">
    <location>
        <begin position="1"/>
        <end position="27"/>
    </location>
</feature>
<evidence type="ECO:0000256" key="1">
    <source>
        <dbReference type="SAM" id="SignalP"/>
    </source>
</evidence>
<evidence type="ECO:0008006" key="4">
    <source>
        <dbReference type="Google" id="ProtNLM"/>
    </source>
</evidence>
<name>A0A5B7GGJ9_PORTR</name>
<evidence type="ECO:0000313" key="3">
    <source>
        <dbReference type="Proteomes" id="UP000324222"/>
    </source>
</evidence>
<accession>A0A5B7GGJ9</accession>
<feature type="chain" id="PRO_5022743624" description="Secreted protein" evidence="1">
    <location>
        <begin position="28"/>
        <end position="103"/>
    </location>
</feature>
<dbReference type="EMBL" id="VSRR010015336">
    <property type="protein sequence ID" value="MPC58062.1"/>
    <property type="molecule type" value="Genomic_DNA"/>
</dbReference>
<protein>
    <recommendedName>
        <fullName evidence="4">Secreted protein</fullName>
    </recommendedName>
</protein>
<keyword evidence="3" id="KW-1185">Reference proteome</keyword>
<dbReference type="AlphaFoldDB" id="A0A5B7GGJ9"/>